<feature type="domain" description="NAC" evidence="7">
    <location>
        <begin position="30"/>
        <end position="187"/>
    </location>
</feature>
<dbReference type="SUPFAM" id="SSF101941">
    <property type="entry name" value="NAC domain"/>
    <property type="match status" value="1"/>
</dbReference>
<feature type="compositionally biased region" description="Polar residues" evidence="6">
    <location>
        <begin position="417"/>
        <end position="426"/>
    </location>
</feature>
<dbReference type="Gene3D" id="2.170.150.80">
    <property type="entry name" value="NAC domain"/>
    <property type="match status" value="1"/>
</dbReference>
<accession>A0A822XW90</accession>
<feature type="region of interest" description="Disordered" evidence="6">
    <location>
        <begin position="389"/>
        <end position="426"/>
    </location>
</feature>
<dbReference type="PROSITE" id="PS51005">
    <property type="entry name" value="NAC"/>
    <property type="match status" value="1"/>
</dbReference>
<dbReference type="EMBL" id="DUZY01000001">
    <property type="protein sequence ID" value="DAD24272.1"/>
    <property type="molecule type" value="Genomic_DNA"/>
</dbReference>
<organism evidence="8 9">
    <name type="scientific">Nelumbo nucifera</name>
    <name type="common">Sacred lotus</name>
    <dbReference type="NCBI Taxonomy" id="4432"/>
    <lineage>
        <taxon>Eukaryota</taxon>
        <taxon>Viridiplantae</taxon>
        <taxon>Streptophyta</taxon>
        <taxon>Embryophyta</taxon>
        <taxon>Tracheophyta</taxon>
        <taxon>Spermatophyta</taxon>
        <taxon>Magnoliopsida</taxon>
        <taxon>Proteales</taxon>
        <taxon>Nelumbonaceae</taxon>
        <taxon>Nelumbo</taxon>
    </lineage>
</organism>
<evidence type="ECO:0000259" key="7">
    <source>
        <dbReference type="PROSITE" id="PS51005"/>
    </source>
</evidence>
<proteinExistence type="predicted"/>
<dbReference type="Pfam" id="PF02365">
    <property type="entry name" value="NAM"/>
    <property type="match status" value="1"/>
</dbReference>
<comment type="caution">
    <text evidence="8">The sequence shown here is derived from an EMBL/GenBank/DDBJ whole genome shotgun (WGS) entry which is preliminary data.</text>
</comment>
<reference evidence="8 9" key="1">
    <citation type="journal article" date="2020" name="Mol. Biol. Evol.">
        <title>Distinct Expression and Methylation Patterns for Genes with Different Fates following a Single Whole-Genome Duplication in Flowering Plants.</title>
        <authorList>
            <person name="Shi T."/>
            <person name="Rahmani R.S."/>
            <person name="Gugger P.F."/>
            <person name="Wang M."/>
            <person name="Li H."/>
            <person name="Zhang Y."/>
            <person name="Li Z."/>
            <person name="Wang Q."/>
            <person name="Van de Peer Y."/>
            <person name="Marchal K."/>
            <person name="Chen J."/>
        </authorList>
    </citation>
    <scope>NUCLEOTIDE SEQUENCE [LARGE SCALE GENOMIC DNA]</scope>
    <source>
        <tissue evidence="8">Leaf</tissue>
    </source>
</reference>
<feature type="region of interest" description="Disordered" evidence="6">
    <location>
        <begin position="321"/>
        <end position="350"/>
    </location>
</feature>
<dbReference type="GO" id="GO:0003677">
    <property type="term" value="F:DNA binding"/>
    <property type="evidence" value="ECO:0007669"/>
    <property type="project" value="UniProtKB-KW"/>
</dbReference>
<evidence type="ECO:0000256" key="6">
    <source>
        <dbReference type="SAM" id="MobiDB-lite"/>
    </source>
</evidence>
<keyword evidence="3" id="KW-0238">DNA-binding</keyword>
<comment type="subcellular location">
    <subcellularLocation>
        <location evidence="1">Nucleus</location>
    </subcellularLocation>
</comment>
<dbReference type="PANTHER" id="PTHR31744:SF233">
    <property type="entry name" value="NAC DOMAIN-CONTAINING PROTEIN 72-LIKE"/>
    <property type="match status" value="1"/>
</dbReference>
<feature type="region of interest" description="Disordered" evidence="6">
    <location>
        <begin position="1"/>
        <end position="26"/>
    </location>
</feature>
<gene>
    <name evidence="8" type="ORF">HUJ06_025736</name>
</gene>
<evidence type="ECO:0000256" key="1">
    <source>
        <dbReference type="ARBA" id="ARBA00004123"/>
    </source>
</evidence>
<dbReference type="PANTHER" id="PTHR31744">
    <property type="entry name" value="PROTEIN CUP-SHAPED COTYLEDON 2-RELATED"/>
    <property type="match status" value="1"/>
</dbReference>
<evidence type="ECO:0000256" key="4">
    <source>
        <dbReference type="ARBA" id="ARBA00023163"/>
    </source>
</evidence>
<sequence length="426" mass="48277">MEDVSSSSPTSVKCPSKTSDSRGDVDFSDIPPGFRFTPTDEELVVFYLQKMLLNERLPANKINVVSLYDYSPEALTEKHETYVGQKEWYFFTHTHRDRKYRNGSRPNRATGDGYWKVTGAVKSIYSGGVLVGYKKPLLFYKGKPRNGEKTNWIMHEYGVAEYINPRPNEKRDDMRLDEFVLCKIYKRPGKSSATTRVAGDREKAKVDGEDRETSYNDCDLDIPHTQSSFYDECINMHKEDQPLQCSNLEYRQNFPNKEQRFANMGLYHGSADYWNSNSNLHTTNNGADNPCKSVHGSCNDLFGQLSDFLHDTLSPCTAAEASVVPPEQGDDSRVVPPVPPLRRRRIDASPSPLNYNFVDVPPLPLQQFNHNLVGDPLVQLLNENHLGVPPLPSQQVDAPPTLLPPNQYNNGGVPLEPQQQNHGRRR</sequence>
<keyword evidence="2" id="KW-0805">Transcription regulation</keyword>
<keyword evidence="4" id="KW-0804">Transcription</keyword>
<evidence type="ECO:0000256" key="5">
    <source>
        <dbReference type="ARBA" id="ARBA00023242"/>
    </source>
</evidence>
<feature type="compositionally biased region" description="Low complexity" evidence="6">
    <location>
        <begin position="1"/>
        <end position="18"/>
    </location>
</feature>
<evidence type="ECO:0000313" key="8">
    <source>
        <dbReference type="EMBL" id="DAD24272.1"/>
    </source>
</evidence>
<keyword evidence="9" id="KW-1185">Reference proteome</keyword>
<keyword evidence="5" id="KW-0539">Nucleus</keyword>
<evidence type="ECO:0000256" key="3">
    <source>
        <dbReference type="ARBA" id="ARBA00023125"/>
    </source>
</evidence>
<dbReference type="AlphaFoldDB" id="A0A822XW90"/>
<evidence type="ECO:0000313" key="9">
    <source>
        <dbReference type="Proteomes" id="UP000607653"/>
    </source>
</evidence>
<name>A0A822XW90_NELNU</name>
<dbReference type="GO" id="GO:0005634">
    <property type="term" value="C:nucleus"/>
    <property type="evidence" value="ECO:0007669"/>
    <property type="project" value="UniProtKB-SubCell"/>
</dbReference>
<evidence type="ECO:0000256" key="2">
    <source>
        <dbReference type="ARBA" id="ARBA00023015"/>
    </source>
</evidence>
<dbReference type="GO" id="GO:0006355">
    <property type="term" value="P:regulation of DNA-templated transcription"/>
    <property type="evidence" value="ECO:0007669"/>
    <property type="project" value="InterPro"/>
</dbReference>
<protein>
    <recommendedName>
        <fullName evidence="7">NAC domain-containing protein</fullName>
    </recommendedName>
</protein>
<dbReference type="InterPro" id="IPR003441">
    <property type="entry name" value="NAC-dom"/>
</dbReference>
<dbReference type="Proteomes" id="UP000607653">
    <property type="component" value="Unassembled WGS sequence"/>
</dbReference>
<dbReference type="InterPro" id="IPR036093">
    <property type="entry name" value="NAC_dom_sf"/>
</dbReference>